<reference evidence="2" key="3">
    <citation type="journal article" date="2018" name="Plant J.">
        <title>The Sorghum bicolor reference genome: improved assembly, gene annotations, a transcriptome atlas, and signatures of genome organization.</title>
        <authorList>
            <person name="McCormick R.F."/>
            <person name="Truong S.K."/>
            <person name="Sreedasyam A."/>
            <person name="Jenkins J."/>
            <person name="Shu S."/>
            <person name="Sims D."/>
            <person name="Kennedy M."/>
            <person name="Amirebrahimi M."/>
            <person name="Weers B.D."/>
            <person name="McKinley B."/>
            <person name="Mattison A."/>
            <person name="Morishige D.T."/>
            <person name="Grimwood J."/>
            <person name="Schmutz J."/>
            <person name="Mullet J.E."/>
        </authorList>
    </citation>
    <scope>NUCLEOTIDE SEQUENCE [LARGE SCALE GENOMIC DNA]</scope>
    <source>
        <strain evidence="2">cv. BTx623</strain>
    </source>
</reference>
<dbReference type="EMBL" id="CM000760">
    <property type="protein sequence ID" value="OQU93123.1"/>
    <property type="molecule type" value="Genomic_DNA"/>
</dbReference>
<dbReference type="Gramene" id="OQU93123">
    <property type="protein sequence ID" value="OQU93123"/>
    <property type="gene ID" value="SORBI_3001G481850"/>
</dbReference>
<keyword evidence="2" id="KW-1185">Reference proteome</keyword>
<dbReference type="Gramene" id="OQU93124">
    <property type="protein sequence ID" value="OQU93124"/>
    <property type="gene ID" value="SORBI_3001G481850"/>
</dbReference>
<evidence type="ECO:0000313" key="1">
    <source>
        <dbReference type="EMBL" id="OQU93125.1"/>
    </source>
</evidence>
<protein>
    <submittedName>
        <fullName evidence="1">Uncharacterized protein</fullName>
    </submittedName>
</protein>
<dbReference type="InParanoid" id="A0A1Z5SBJ7"/>
<reference evidence="1 2" key="1">
    <citation type="journal article" date="2009" name="Nature">
        <title>The Sorghum bicolor genome and the diversification of grasses.</title>
        <authorList>
            <person name="Paterson A.H."/>
            <person name="Bowers J.E."/>
            <person name="Bruggmann R."/>
            <person name="Dubchak I."/>
            <person name="Grimwood J."/>
            <person name="Gundlach H."/>
            <person name="Haberer G."/>
            <person name="Hellsten U."/>
            <person name="Mitros T."/>
            <person name="Poliakov A."/>
            <person name="Schmutz J."/>
            <person name="Spannagl M."/>
            <person name="Tang H."/>
            <person name="Wang X."/>
            <person name="Wicker T."/>
            <person name="Bharti A.K."/>
            <person name="Chapman J."/>
            <person name="Feltus F.A."/>
            <person name="Gowik U."/>
            <person name="Grigoriev I.V."/>
            <person name="Lyons E."/>
            <person name="Maher C.A."/>
            <person name="Martis M."/>
            <person name="Narechania A."/>
            <person name="Otillar R.P."/>
            <person name="Penning B.W."/>
            <person name="Salamov A.A."/>
            <person name="Wang Y."/>
            <person name="Zhang L."/>
            <person name="Carpita N.C."/>
            <person name="Freeling M."/>
            <person name="Gingle A.R."/>
            <person name="Hash C.T."/>
            <person name="Keller B."/>
            <person name="Klein P."/>
            <person name="Kresovich S."/>
            <person name="McCann M.C."/>
            <person name="Ming R."/>
            <person name="Peterson D.G."/>
            <person name="Mehboob-ur-Rahman"/>
            <person name="Ware D."/>
            <person name="Westhoff P."/>
            <person name="Mayer K.F."/>
            <person name="Messing J."/>
            <person name="Rokhsar D.S."/>
        </authorList>
    </citation>
    <scope>NUCLEOTIDE SEQUENCE [LARGE SCALE GENOMIC DNA]</scope>
    <source>
        <strain evidence="2">cv. BTx623</strain>
    </source>
</reference>
<evidence type="ECO:0000313" key="2">
    <source>
        <dbReference type="Proteomes" id="UP000000768"/>
    </source>
</evidence>
<dbReference type="AlphaFoldDB" id="A0A1Z5SBJ7"/>
<dbReference type="Proteomes" id="UP000000768">
    <property type="component" value="Chromosome 1"/>
</dbReference>
<gene>
    <name evidence="1" type="ORF">SORBI_3001G481850</name>
</gene>
<organism evidence="1 2">
    <name type="scientific">Sorghum bicolor</name>
    <name type="common">Sorghum</name>
    <name type="synonym">Sorghum vulgare</name>
    <dbReference type="NCBI Taxonomy" id="4558"/>
    <lineage>
        <taxon>Eukaryota</taxon>
        <taxon>Viridiplantae</taxon>
        <taxon>Streptophyta</taxon>
        <taxon>Embryophyta</taxon>
        <taxon>Tracheophyta</taxon>
        <taxon>Spermatophyta</taxon>
        <taxon>Magnoliopsida</taxon>
        <taxon>Liliopsida</taxon>
        <taxon>Poales</taxon>
        <taxon>Poaceae</taxon>
        <taxon>PACMAD clade</taxon>
        <taxon>Panicoideae</taxon>
        <taxon>Andropogonodae</taxon>
        <taxon>Andropogoneae</taxon>
        <taxon>Sorghinae</taxon>
        <taxon>Sorghum</taxon>
    </lineage>
</organism>
<name>A0A1Z5SBJ7_SORBI</name>
<sequence length="128" mass="14269">MAEFEGLMGPMWGHLTHLGSPDPKRFVKLYHFHRQHVHGFTYGGGEVDARVKACIVGVALKDIALYLEIMIIGAEVDICSEHHLLLGAWRRGRKGITGSRSGSQAQCQECRCSRGMQRGDHLSIMPKK</sequence>
<dbReference type="EMBL" id="CM000760">
    <property type="protein sequence ID" value="OQU93125.1"/>
    <property type="molecule type" value="Genomic_DNA"/>
</dbReference>
<dbReference type="Gramene" id="OQU93125">
    <property type="protein sequence ID" value="OQU93125"/>
    <property type="gene ID" value="SORBI_3001G481850"/>
</dbReference>
<proteinExistence type="predicted"/>
<reference evidence="1" key="2">
    <citation type="submission" date="2017-02" db="EMBL/GenBank/DDBJ databases">
        <title>WGS assembly of Sorghum bicolor.</title>
        <authorList>
            <person name="Paterson A."/>
            <person name="Mullet J."/>
            <person name="Bowers J."/>
            <person name="Bruggmann R."/>
            <person name="Dubchak I."/>
            <person name="Grimwood J."/>
            <person name="Gundlach H."/>
            <person name="Haberer G."/>
            <person name="Hellsten U."/>
            <person name="Mitros T."/>
            <person name="Poliakov A."/>
            <person name="Schmutz J."/>
            <person name="Spannagl M."/>
            <person name="Tang H."/>
            <person name="Wang X."/>
            <person name="Wicker T."/>
            <person name="Bharti A."/>
            <person name="Chapman J."/>
            <person name="Feltus F."/>
            <person name="Gowik U."/>
            <person name="Grigoriev I."/>
            <person name="Lyons E."/>
            <person name="Maher C."/>
            <person name="Martis M."/>
            <person name="Narechania A."/>
            <person name="Otillar R."/>
            <person name="Penning B."/>
            <person name="Salamov A."/>
            <person name="Wang Y."/>
            <person name="Zhang L."/>
            <person name="Carpita N."/>
            <person name="Freeling M."/>
            <person name="Gingle A."/>
            <person name="Hash C."/>
            <person name="Keller B."/>
            <person name="Klein P."/>
            <person name="Kresovich S."/>
            <person name="Mccann M."/>
            <person name="Ming R."/>
            <person name="Peterson D."/>
            <person name="Rahman M."/>
            <person name="Ware D."/>
            <person name="Westhoff P."/>
            <person name="Mayer K."/>
            <person name="Messing J."/>
            <person name="Sims D."/>
            <person name="Jenkins J."/>
            <person name="Shu S."/>
            <person name="Rokhsar D."/>
        </authorList>
    </citation>
    <scope>NUCLEOTIDE SEQUENCE</scope>
</reference>
<dbReference type="EMBL" id="CM000760">
    <property type="protein sequence ID" value="OQU93124.1"/>
    <property type="molecule type" value="Genomic_DNA"/>
</dbReference>
<accession>A0A1Z5SBJ7</accession>